<sequence>MFSVNNSAHPSLHVSAPDPASSGVSQSAGSKRKSSPSRDRTMHEPILGTQTPSACISRDDLRADKKGKYGDHQALTPERNFHGAPLSLAPAPFMPITFNPYTQHSPSLNQRQLPW</sequence>
<dbReference type="EMBL" id="AKCV02000026">
    <property type="protein sequence ID" value="TMS56863.1"/>
    <property type="molecule type" value="Genomic_DNA"/>
</dbReference>
<dbReference type="Proteomes" id="UP000004277">
    <property type="component" value="Unassembled WGS sequence"/>
</dbReference>
<name>A0ACD3SL02_9BURK</name>
<organism evidence="1 2">
    <name type="scientific">Imbroritus primus</name>
    <dbReference type="NCBI Taxonomy" id="3058603"/>
    <lineage>
        <taxon>Bacteria</taxon>
        <taxon>Pseudomonadati</taxon>
        <taxon>Pseudomonadota</taxon>
        <taxon>Betaproteobacteria</taxon>
        <taxon>Burkholderiales</taxon>
        <taxon>Burkholderiaceae</taxon>
        <taxon>Imbroritus</taxon>
    </lineage>
</organism>
<gene>
    <name evidence="1" type="ORF">MW7_017530</name>
</gene>
<evidence type="ECO:0000313" key="1">
    <source>
        <dbReference type="EMBL" id="TMS56863.1"/>
    </source>
</evidence>
<proteinExistence type="predicted"/>
<evidence type="ECO:0000313" key="2">
    <source>
        <dbReference type="Proteomes" id="UP000004277"/>
    </source>
</evidence>
<accession>A0ACD3SL02</accession>
<comment type="caution">
    <text evidence="1">The sequence shown here is derived from an EMBL/GenBank/DDBJ whole genome shotgun (WGS) entry which is preliminary data.</text>
</comment>
<protein>
    <submittedName>
        <fullName evidence="1">Uncharacterized protein</fullName>
    </submittedName>
</protein>
<keyword evidence="2" id="KW-1185">Reference proteome</keyword>
<reference evidence="1" key="1">
    <citation type="submission" date="2019-05" db="EMBL/GenBank/DDBJ databases">
        <title>Revised genome assembly of Burkholderiaceae (previously Ralstonia) sp. PBA.</title>
        <authorList>
            <person name="Gan H.M."/>
        </authorList>
    </citation>
    <scope>NUCLEOTIDE SEQUENCE</scope>
    <source>
        <strain evidence="1">PBA</strain>
    </source>
</reference>